<dbReference type="GO" id="GO:0016567">
    <property type="term" value="P:protein ubiquitination"/>
    <property type="evidence" value="ECO:0007669"/>
    <property type="project" value="InterPro"/>
</dbReference>
<evidence type="ECO:0000259" key="1">
    <source>
        <dbReference type="PROSITE" id="PS50097"/>
    </source>
</evidence>
<dbReference type="AlphaFoldDB" id="A0A8J2HQB5"/>
<protein>
    <submittedName>
        <fullName evidence="2">Similar to spop: Speckle-type POZ protein (Xenopus tropicalis)</fullName>
    </submittedName>
</protein>
<dbReference type="SUPFAM" id="SSF54695">
    <property type="entry name" value="POZ domain"/>
    <property type="match status" value="1"/>
</dbReference>
<dbReference type="InterPro" id="IPR011333">
    <property type="entry name" value="SKP1/BTB/POZ_sf"/>
</dbReference>
<sequence>MSLQRRKDGKIHTSWHEYKVFNVSSYLFIDPRRRRTTTEFFTFSSGAGIDYDKWFLRLSFDHSLYSETWVAVQFNSVSKKVATRGYYSIYVVDNKKKEIFVGRRPEYFKGHHIHEIIHFLKRNSASEKETFLVNDTLTIRLQLTLFLDDITPLPADEIIELYPKADLPDNFKELYKTKEVDGDIVVQVKGKTIRVHQDVLNIRCPKLLNVLVSDETKKKDSSIVFDMDPKVFEKLLEFIYLDQVTYLDDHIVPLFGEADKYELKALKRMCEKSLSEDFLTVENAQTIYDLAAHFNSHELTGYIVMFLKFNVRETKDPKSQDDQRGSLTRFKALSL</sequence>
<dbReference type="Proteomes" id="UP000786811">
    <property type="component" value="Unassembled WGS sequence"/>
</dbReference>
<accession>A0A8J2HQB5</accession>
<evidence type="ECO:0000313" key="2">
    <source>
        <dbReference type="EMBL" id="CAG5106703.1"/>
    </source>
</evidence>
<dbReference type="PROSITE" id="PS50097">
    <property type="entry name" value="BTB"/>
    <property type="match status" value="1"/>
</dbReference>
<dbReference type="EMBL" id="CAJNRD030001124">
    <property type="protein sequence ID" value="CAG5106703.1"/>
    <property type="molecule type" value="Genomic_DNA"/>
</dbReference>
<dbReference type="SMART" id="SM00225">
    <property type="entry name" value="BTB"/>
    <property type="match status" value="1"/>
</dbReference>
<reference evidence="2" key="1">
    <citation type="submission" date="2021-04" db="EMBL/GenBank/DDBJ databases">
        <authorList>
            <person name="Chebbi M.A.C M."/>
        </authorList>
    </citation>
    <scope>NUCLEOTIDE SEQUENCE</scope>
</reference>
<comment type="caution">
    <text evidence="2">The sequence shown here is derived from an EMBL/GenBank/DDBJ whole genome shotgun (WGS) entry which is preliminary data.</text>
</comment>
<feature type="domain" description="BTB" evidence="1">
    <location>
        <begin position="182"/>
        <end position="248"/>
    </location>
</feature>
<gene>
    <name evidence="2" type="ORF">HICCMSTLAB_LOCUS12392</name>
</gene>
<dbReference type="PANTHER" id="PTHR26379">
    <property type="entry name" value="BTB/POZ AND MATH DOMAIN-CONTAINING PROTEIN 1"/>
    <property type="match status" value="1"/>
</dbReference>
<dbReference type="PANTHER" id="PTHR26379:SF187">
    <property type="entry name" value="OS07G0655300 PROTEIN"/>
    <property type="match status" value="1"/>
</dbReference>
<name>A0A8J2HQB5_COTCN</name>
<organism evidence="2 3">
    <name type="scientific">Cotesia congregata</name>
    <name type="common">Parasitoid wasp</name>
    <name type="synonym">Apanteles congregatus</name>
    <dbReference type="NCBI Taxonomy" id="51543"/>
    <lineage>
        <taxon>Eukaryota</taxon>
        <taxon>Metazoa</taxon>
        <taxon>Ecdysozoa</taxon>
        <taxon>Arthropoda</taxon>
        <taxon>Hexapoda</taxon>
        <taxon>Insecta</taxon>
        <taxon>Pterygota</taxon>
        <taxon>Neoptera</taxon>
        <taxon>Endopterygota</taxon>
        <taxon>Hymenoptera</taxon>
        <taxon>Apocrita</taxon>
        <taxon>Ichneumonoidea</taxon>
        <taxon>Braconidae</taxon>
        <taxon>Microgastrinae</taxon>
        <taxon>Cotesia</taxon>
    </lineage>
</organism>
<keyword evidence="3" id="KW-1185">Reference proteome</keyword>
<proteinExistence type="predicted"/>
<dbReference type="OrthoDB" id="7554521at2759"/>
<dbReference type="Gene3D" id="3.30.710.10">
    <property type="entry name" value="Potassium Channel Kv1.1, Chain A"/>
    <property type="match status" value="1"/>
</dbReference>
<evidence type="ECO:0000313" key="3">
    <source>
        <dbReference type="Proteomes" id="UP000786811"/>
    </source>
</evidence>
<dbReference type="InterPro" id="IPR000210">
    <property type="entry name" value="BTB/POZ_dom"/>
</dbReference>
<dbReference type="Pfam" id="PF00651">
    <property type="entry name" value="BTB"/>
    <property type="match status" value="1"/>
</dbReference>
<dbReference type="InterPro" id="IPR045005">
    <property type="entry name" value="BPM1-6"/>
</dbReference>